<dbReference type="PANTHER" id="PTHR45339">
    <property type="entry name" value="HYBRID SIGNAL TRANSDUCTION HISTIDINE KINASE J"/>
    <property type="match status" value="1"/>
</dbReference>
<accession>A0A494VPB9</accession>
<keyword evidence="6 13" id="KW-0812">Transmembrane</keyword>
<dbReference type="SMART" id="SM00388">
    <property type="entry name" value="HisKA"/>
    <property type="match status" value="1"/>
</dbReference>
<evidence type="ECO:0000256" key="7">
    <source>
        <dbReference type="ARBA" id="ARBA00022741"/>
    </source>
</evidence>
<gene>
    <name evidence="16" type="ORF">HYN43_015315</name>
</gene>
<evidence type="ECO:0000259" key="15">
    <source>
        <dbReference type="PROSITE" id="PS50110"/>
    </source>
</evidence>
<evidence type="ECO:0000256" key="12">
    <source>
        <dbReference type="PROSITE-ProRule" id="PRU00169"/>
    </source>
</evidence>
<dbReference type="InterPro" id="IPR003661">
    <property type="entry name" value="HisK_dim/P_dom"/>
</dbReference>
<dbReference type="SUPFAM" id="SSF52172">
    <property type="entry name" value="CheY-like"/>
    <property type="match status" value="1"/>
</dbReference>
<evidence type="ECO:0000256" key="3">
    <source>
        <dbReference type="ARBA" id="ARBA00012438"/>
    </source>
</evidence>
<evidence type="ECO:0000256" key="5">
    <source>
        <dbReference type="ARBA" id="ARBA00022553"/>
    </source>
</evidence>
<dbReference type="EC" id="2.7.13.3" evidence="3"/>
<feature type="transmembrane region" description="Helical" evidence="13">
    <location>
        <begin position="191"/>
        <end position="212"/>
    </location>
</feature>
<evidence type="ECO:0000256" key="2">
    <source>
        <dbReference type="ARBA" id="ARBA00004651"/>
    </source>
</evidence>
<dbReference type="InterPro" id="IPR036641">
    <property type="entry name" value="HPT_dom_sf"/>
</dbReference>
<feature type="modified residue" description="4-aspartylphosphate" evidence="12">
    <location>
        <position position="541"/>
    </location>
</feature>
<dbReference type="SMART" id="SM00387">
    <property type="entry name" value="HATPase_c"/>
    <property type="match status" value="1"/>
</dbReference>
<dbReference type="InterPro" id="IPR036890">
    <property type="entry name" value="HATPase_C_sf"/>
</dbReference>
<evidence type="ECO:0000259" key="14">
    <source>
        <dbReference type="PROSITE" id="PS50109"/>
    </source>
</evidence>
<dbReference type="SMART" id="SM00448">
    <property type="entry name" value="REC"/>
    <property type="match status" value="1"/>
</dbReference>
<dbReference type="FunFam" id="3.30.565.10:FF:000010">
    <property type="entry name" value="Sensor histidine kinase RcsC"/>
    <property type="match status" value="1"/>
</dbReference>
<dbReference type="CDD" id="cd17546">
    <property type="entry name" value="REC_hyHK_CKI1_RcsC-like"/>
    <property type="match status" value="1"/>
</dbReference>
<dbReference type="AlphaFoldDB" id="A0A494VPB9"/>
<dbReference type="Gene3D" id="1.20.120.160">
    <property type="entry name" value="HPT domain"/>
    <property type="match status" value="1"/>
</dbReference>
<dbReference type="PROSITE" id="PS50110">
    <property type="entry name" value="RESPONSE_REGULATORY"/>
    <property type="match status" value="1"/>
</dbReference>
<evidence type="ECO:0000256" key="4">
    <source>
        <dbReference type="ARBA" id="ARBA00022475"/>
    </source>
</evidence>
<dbReference type="InterPro" id="IPR005467">
    <property type="entry name" value="His_kinase_dom"/>
</dbReference>
<comment type="subcellular location">
    <subcellularLocation>
        <location evidence="2">Cell membrane</location>
        <topology evidence="2">Multi-pass membrane protein</topology>
    </subcellularLocation>
</comment>
<evidence type="ECO:0000256" key="10">
    <source>
        <dbReference type="ARBA" id="ARBA00023012"/>
    </source>
</evidence>
<dbReference type="CDD" id="cd00082">
    <property type="entry name" value="HisKA"/>
    <property type="match status" value="1"/>
</dbReference>
<evidence type="ECO:0000256" key="8">
    <source>
        <dbReference type="ARBA" id="ARBA00022840"/>
    </source>
</evidence>
<evidence type="ECO:0000256" key="13">
    <source>
        <dbReference type="SAM" id="Phobius"/>
    </source>
</evidence>
<dbReference type="SUPFAM" id="SSF55874">
    <property type="entry name" value="ATPase domain of HSP90 chaperone/DNA topoisomerase II/histidine kinase"/>
    <property type="match status" value="1"/>
</dbReference>
<dbReference type="PANTHER" id="PTHR45339:SF1">
    <property type="entry name" value="HYBRID SIGNAL TRANSDUCTION HISTIDINE KINASE J"/>
    <property type="match status" value="1"/>
</dbReference>
<dbReference type="InterPro" id="IPR003594">
    <property type="entry name" value="HATPase_dom"/>
</dbReference>
<dbReference type="Pfam" id="PF02518">
    <property type="entry name" value="HATPase_c"/>
    <property type="match status" value="1"/>
</dbReference>
<keyword evidence="10" id="KW-0902">Two-component regulatory system</keyword>
<sequence length="736" mass="81950">MRSTPFVMTNKKFAYLILASFAAGTILLLVIQYNFAQNMTSMRKGNESLLRELHTSNHLREIDRDLLGVEARIRAAIATDDTSHLEGVDSKIKAVKDYLDSIEIGVHDTKVKGYLDRLNVLADEKVKIKNLLLYRYAKTGNMNDTSFIANPRARRISNEITVVTHKIYDNRQKMMDGLSAAVIKNSSMARLYGNLLMVFMFLSGGALCWFIVNQFRQQNRLINKLDASEKTAREALAIKENFLANMSHEIRTPLNSILGFTNLLKRRKINADADEFVDSIQKAGENLLAIINDILDLSKIEAGMMRIVHSPFSVRGLIDSIETLFNERISEKGLIFSNKIGADVPDTLIGDATRLTQILVNLIGNALKFSERGRIRVEVYNRGVSGKTIQLGIKVADDGIGIHKDKLASIFERFNQAEDSITRSYGGTGLGLSIVKDLVVLQLGEIEVSSEPGKGTEFNFYIPYAIADEQVTGGHAVDDAGYIATQVTRELNILVVDDNAMNQSLMKHLLGQWGAGFDVVSNGEEAIAKLKTQTYSLVLMDIQMPKMDGYTATYHIRNELKLNVPVIAMTAHAMAGEREKCLSNGMNEYVAKPVNEDELFKLILKFIPNASRQEQPAETVEYAYKHIDLGYMKEISKGNTGYEKLVTSQFIELALADINALKNLYKEEDFAALKTTAHNMKTTVAIMGLLPVLEADLDLLEQVTVADVETLKLINDITAVCLNAIDDARHFYGTLV</sequence>
<feature type="transmembrane region" description="Helical" evidence="13">
    <location>
        <begin position="13"/>
        <end position="35"/>
    </location>
</feature>
<dbReference type="Gene3D" id="1.10.287.130">
    <property type="match status" value="1"/>
</dbReference>
<dbReference type="Gene3D" id="3.30.565.10">
    <property type="entry name" value="Histidine kinase-like ATPase, C-terminal domain"/>
    <property type="match status" value="1"/>
</dbReference>
<dbReference type="InterPro" id="IPR004358">
    <property type="entry name" value="Sig_transdc_His_kin-like_C"/>
</dbReference>
<dbReference type="CDD" id="cd16922">
    <property type="entry name" value="HATPase_EvgS-ArcB-TorS-like"/>
    <property type="match status" value="1"/>
</dbReference>
<keyword evidence="9 13" id="KW-1133">Transmembrane helix</keyword>
<dbReference type="Pfam" id="PF00072">
    <property type="entry name" value="Response_reg"/>
    <property type="match status" value="1"/>
</dbReference>
<dbReference type="InterPro" id="IPR036097">
    <property type="entry name" value="HisK_dim/P_sf"/>
</dbReference>
<proteinExistence type="predicted"/>
<dbReference type="KEGG" id="muh:HYN43_015315"/>
<dbReference type="PROSITE" id="PS50109">
    <property type="entry name" value="HIS_KIN"/>
    <property type="match status" value="1"/>
</dbReference>
<dbReference type="GO" id="GO:0005524">
    <property type="term" value="F:ATP binding"/>
    <property type="evidence" value="ECO:0007669"/>
    <property type="project" value="UniProtKB-KW"/>
</dbReference>
<evidence type="ECO:0000256" key="1">
    <source>
        <dbReference type="ARBA" id="ARBA00000085"/>
    </source>
</evidence>
<name>A0A494VPB9_9SPHI</name>
<keyword evidence="8" id="KW-0067">ATP-binding</keyword>
<keyword evidence="4" id="KW-1003">Cell membrane</keyword>
<evidence type="ECO:0000256" key="11">
    <source>
        <dbReference type="ARBA" id="ARBA00023136"/>
    </source>
</evidence>
<feature type="domain" description="Response regulatory" evidence="15">
    <location>
        <begin position="492"/>
        <end position="607"/>
    </location>
</feature>
<evidence type="ECO:0000313" key="16">
    <source>
        <dbReference type="EMBL" id="AYL96584.1"/>
    </source>
</evidence>
<feature type="domain" description="Histidine kinase" evidence="14">
    <location>
        <begin position="245"/>
        <end position="466"/>
    </location>
</feature>
<dbReference type="PRINTS" id="PR00344">
    <property type="entry name" value="BCTRLSENSOR"/>
</dbReference>
<reference evidence="16 17" key="1">
    <citation type="submission" date="2018-10" db="EMBL/GenBank/DDBJ databases">
        <title>Genome sequencing of Mucilaginibacter sp. HYN0043.</title>
        <authorList>
            <person name="Kim M."/>
            <person name="Yi H."/>
        </authorList>
    </citation>
    <scope>NUCLEOTIDE SEQUENCE [LARGE SCALE GENOMIC DNA]</scope>
    <source>
        <strain evidence="16 17">HYN0043</strain>
    </source>
</reference>
<dbReference type="GO" id="GO:0000155">
    <property type="term" value="F:phosphorelay sensor kinase activity"/>
    <property type="evidence" value="ECO:0007669"/>
    <property type="project" value="InterPro"/>
</dbReference>
<dbReference type="OrthoDB" id="9811889at2"/>
<dbReference type="SUPFAM" id="SSF47384">
    <property type="entry name" value="Homodimeric domain of signal transducing histidine kinase"/>
    <property type="match status" value="1"/>
</dbReference>
<keyword evidence="11 13" id="KW-0472">Membrane</keyword>
<organism evidence="16 17">
    <name type="scientific">Mucilaginibacter celer</name>
    <dbReference type="NCBI Taxonomy" id="2305508"/>
    <lineage>
        <taxon>Bacteria</taxon>
        <taxon>Pseudomonadati</taxon>
        <taxon>Bacteroidota</taxon>
        <taxon>Sphingobacteriia</taxon>
        <taxon>Sphingobacteriales</taxon>
        <taxon>Sphingobacteriaceae</taxon>
        <taxon>Mucilaginibacter</taxon>
    </lineage>
</organism>
<dbReference type="EMBL" id="CP032869">
    <property type="protein sequence ID" value="AYL96584.1"/>
    <property type="molecule type" value="Genomic_DNA"/>
</dbReference>
<dbReference type="InterPro" id="IPR001789">
    <property type="entry name" value="Sig_transdc_resp-reg_receiver"/>
</dbReference>
<dbReference type="GO" id="GO:0005886">
    <property type="term" value="C:plasma membrane"/>
    <property type="evidence" value="ECO:0007669"/>
    <property type="project" value="UniProtKB-SubCell"/>
</dbReference>
<comment type="catalytic activity">
    <reaction evidence="1">
        <text>ATP + protein L-histidine = ADP + protein N-phospho-L-histidine.</text>
        <dbReference type="EC" id="2.7.13.3"/>
    </reaction>
</comment>
<evidence type="ECO:0000313" key="17">
    <source>
        <dbReference type="Proteomes" id="UP000270046"/>
    </source>
</evidence>
<evidence type="ECO:0000256" key="9">
    <source>
        <dbReference type="ARBA" id="ARBA00022989"/>
    </source>
</evidence>
<dbReference type="SUPFAM" id="SSF47226">
    <property type="entry name" value="Histidine-containing phosphotransfer domain, HPT domain"/>
    <property type="match status" value="1"/>
</dbReference>
<dbReference type="Gene3D" id="3.40.50.2300">
    <property type="match status" value="1"/>
</dbReference>
<evidence type="ECO:0000256" key="6">
    <source>
        <dbReference type="ARBA" id="ARBA00022692"/>
    </source>
</evidence>
<keyword evidence="7" id="KW-0547">Nucleotide-binding</keyword>
<keyword evidence="17" id="KW-1185">Reference proteome</keyword>
<protein>
    <recommendedName>
        <fullName evidence="3">histidine kinase</fullName>
        <ecNumber evidence="3">2.7.13.3</ecNumber>
    </recommendedName>
</protein>
<dbReference type="Proteomes" id="UP000270046">
    <property type="component" value="Chromosome"/>
</dbReference>
<dbReference type="InterPro" id="IPR011006">
    <property type="entry name" value="CheY-like_superfamily"/>
</dbReference>
<dbReference type="Pfam" id="PF00512">
    <property type="entry name" value="HisKA"/>
    <property type="match status" value="1"/>
</dbReference>
<keyword evidence="5 12" id="KW-0597">Phosphoprotein</keyword>